<feature type="region of interest" description="Disordered" evidence="1">
    <location>
        <begin position="1"/>
        <end position="35"/>
    </location>
</feature>
<sequence>MAADSHDTTQSSLQWDPNKEKNVAETSEDLTEKEVLTKESDKVEQLKRSKGKTFTSYNLLVPRIYDLERLCCNE</sequence>
<comment type="caution">
    <text evidence="2">The sequence shown here is derived from an EMBL/GenBank/DDBJ whole genome shotgun (WGS) entry which is preliminary data.</text>
</comment>
<reference evidence="2" key="1">
    <citation type="submission" date="2019-03" db="EMBL/GenBank/DDBJ databases">
        <title>Single cell metagenomics reveals metabolic interactions within the superorganism composed of flagellate Streblomastix strix and complex community of Bacteroidetes bacteria on its surface.</title>
        <authorList>
            <person name="Treitli S.C."/>
            <person name="Kolisko M."/>
            <person name="Husnik F."/>
            <person name="Keeling P."/>
            <person name="Hampl V."/>
        </authorList>
    </citation>
    <scope>NUCLEOTIDE SEQUENCE</scope>
    <source>
        <strain evidence="2">STM</strain>
    </source>
</reference>
<protein>
    <submittedName>
        <fullName evidence="2">Uncharacterized protein</fullName>
    </submittedName>
</protein>
<evidence type="ECO:0000256" key="1">
    <source>
        <dbReference type="SAM" id="MobiDB-lite"/>
    </source>
</evidence>
<dbReference type="EMBL" id="SNRY01001903">
    <property type="protein sequence ID" value="KAA6327941.1"/>
    <property type="molecule type" value="Genomic_DNA"/>
</dbReference>
<evidence type="ECO:0000313" key="2">
    <source>
        <dbReference type="EMBL" id="KAA6327941.1"/>
    </source>
</evidence>
<dbReference type="AlphaFoldDB" id="A0A5J4R4J1"/>
<proteinExistence type="predicted"/>
<name>A0A5J4R4J1_9ZZZZ</name>
<organism evidence="2">
    <name type="scientific">termite gut metagenome</name>
    <dbReference type="NCBI Taxonomy" id="433724"/>
    <lineage>
        <taxon>unclassified sequences</taxon>
        <taxon>metagenomes</taxon>
        <taxon>organismal metagenomes</taxon>
    </lineage>
</organism>
<accession>A0A5J4R4J1</accession>
<gene>
    <name evidence="2" type="ORF">EZS27_023106</name>
</gene>